<evidence type="ECO:0000256" key="3">
    <source>
        <dbReference type="ARBA" id="ARBA00023163"/>
    </source>
</evidence>
<dbReference type="SUPFAM" id="SSF48498">
    <property type="entry name" value="Tetracyclin repressor-like, C-terminal domain"/>
    <property type="match status" value="1"/>
</dbReference>
<dbReference type="Gene3D" id="1.10.357.10">
    <property type="entry name" value="Tetracycline Repressor, domain 2"/>
    <property type="match status" value="1"/>
</dbReference>
<protein>
    <submittedName>
        <fullName evidence="6">TetR/AcrR family transcriptional regulator</fullName>
    </submittedName>
</protein>
<evidence type="ECO:0000313" key="6">
    <source>
        <dbReference type="EMBL" id="MBP3966029.1"/>
    </source>
</evidence>
<dbReference type="Pfam" id="PF02909">
    <property type="entry name" value="TetR_C_1"/>
    <property type="match status" value="1"/>
</dbReference>
<dbReference type="InterPro" id="IPR050109">
    <property type="entry name" value="HTH-type_TetR-like_transc_reg"/>
</dbReference>
<keyword evidence="3" id="KW-0804">Transcription</keyword>
<sequence>MSDTKDHYDDEAIQSLPESVKLSWGIIKPSRRGPKGELSIPKIVDTAVAIADQDGLSAVSMSRVAGALGFTTMSLYRYITSKEDLLLLMQDRVCPPPPEAEPDSGTGASKKHWRAEMQDYVQFCIKVFRDHPWFADIPIRSVPMMPGNLRIIDWMLRIMRGFPVNDFEKMSFVLLISSYARACGMIARDMDLVIKAGDSFSTFSGLSYTAALKQLITESNFPDLQPIVMSGAYTGEVESPIGDDLAFGLERILDGIEQYLEVRRQM</sequence>
<dbReference type="InterPro" id="IPR004111">
    <property type="entry name" value="Repressor_TetR_C"/>
</dbReference>
<dbReference type="Pfam" id="PF00440">
    <property type="entry name" value="TetR_N"/>
    <property type="match status" value="1"/>
</dbReference>
<evidence type="ECO:0000256" key="4">
    <source>
        <dbReference type="PROSITE-ProRule" id="PRU00335"/>
    </source>
</evidence>
<dbReference type="InterPro" id="IPR036271">
    <property type="entry name" value="Tet_transcr_reg_TetR-rel_C_sf"/>
</dbReference>
<dbReference type="PROSITE" id="PS50977">
    <property type="entry name" value="HTH_TETR_2"/>
    <property type="match status" value="1"/>
</dbReference>
<keyword evidence="1" id="KW-0805">Transcription regulation</keyword>
<dbReference type="Proteomes" id="UP000673394">
    <property type="component" value="Unassembled WGS sequence"/>
</dbReference>
<keyword evidence="2 4" id="KW-0238">DNA-binding</keyword>
<dbReference type="SUPFAM" id="SSF46689">
    <property type="entry name" value="Homeodomain-like"/>
    <property type="match status" value="1"/>
</dbReference>
<accession>A0ABS5CJJ1</accession>
<keyword evidence="7" id="KW-1185">Reference proteome</keyword>
<dbReference type="InterPro" id="IPR001647">
    <property type="entry name" value="HTH_TetR"/>
</dbReference>
<dbReference type="RefSeq" id="WP_210662874.1">
    <property type="nucleotide sequence ID" value="NZ_JAGKSP010000014.1"/>
</dbReference>
<organism evidence="6 7">
    <name type="scientific">Paenibacillus lignilyticus</name>
    <dbReference type="NCBI Taxonomy" id="1172615"/>
    <lineage>
        <taxon>Bacteria</taxon>
        <taxon>Bacillati</taxon>
        <taxon>Bacillota</taxon>
        <taxon>Bacilli</taxon>
        <taxon>Bacillales</taxon>
        <taxon>Paenibacillaceae</taxon>
        <taxon>Paenibacillus</taxon>
    </lineage>
</organism>
<dbReference type="Gene3D" id="1.10.10.60">
    <property type="entry name" value="Homeodomain-like"/>
    <property type="match status" value="1"/>
</dbReference>
<proteinExistence type="predicted"/>
<feature type="domain" description="HTH tetR-type" evidence="5">
    <location>
        <begin position="37"/>
        <end position="97"/>
    </location>
</feature>
<evidence type="ECO:0000256" key="2">
    <source>
        <dbReference type="ARBA" id="ARBA00023125"/>
    </source>
</evidence>
<feature type="DNA-binding region" description="H-T-H motif" evidence="4">
    <location>
        <begin position="60"/>
        <end position="79"/>
    </location>
</feature>
<name>A0ABS5CJJ1_9BACL</name>
<dbReference type="InterPro" id="IPR009057">
    <property type="entry name" value="Homeodomain-like_sf"/>
</dbReference>
<evidence type="ECO:0000259" key="5">
    <source>
        <dbReference type="PROSITE" id="PS50977"/>
    </source>
</evidence>
<comment type="caution">
    <text evidence="6">The sequence shown here is derived from an EMBL/GenBank/DDBJ whole genome shotgun (WGS) entry which is preliminary data.</text>
</comment>
<dbReference type="EMBL" id="JAGKSP010000014">
    <property type="protein sequence ID" value="MBP3966029.1"/>
    <property type="molecule type" value="Genomic_DNA"/>
</dbReference>
<evidence type="ECO:0000313" key="7">
    <source>
        <dbReference type="Proteomes" id="UP000673394"/>
    </source>
</evidence>
<dbReference type="PANTHER" id="PTHR30055">
    <property type="entry name" value="HTH-TYPE TRANSCRIPTIONAL REGULATOR RUTR"/>
    <property type="match status" value="1"/>
</dbReference>
<evidence type="ECO:0000256" key="1">
    <source>
        <dbReference type="ARBA" id="ARBA00023015"/>
    </source>
</evidence>
<dbReference type="PANTHER" id="PTHR30055:SF151">
    <property type="entry name" value="TRANSCRIPTIONAL REGULATORY PROTEIN"/>
    <property type="match status" value="1"/>
</dbReference>
<reference evidence="6 7" key="1">
    <citation type="submission" date="2021-04" db="EMBL/GenBank/DDBJ databases">
        <title>Paenibacillus sp. DLE-14 whole genome sequence.</title>
        <authorList>
            <person name="Ham Y.J."/>
        </authorList>
    </citation>
    <scope>NUCLEOTIDE SEQUENCE [LARGE SCALE GENOMIC DNA]</scope>
    <source>
        <strain evidence="6 7">DLE-14</strain>
    </source>
</reference>
<gene>
    <name evidence="6" type="ORF">I8J30_25320</name>
</gene>